<dbReference type="InterPro" id="IPR011146">
    <property type="entry name" value="HIT-like"/>
</dbReference>
<gene>
    <name evidence="6" type="ORF">ENS41_01830</name>
</gene>
<dbReference type="Gene3D" id="3.30.428.10">
    <property type="entry name" value="HIT-like"/>
    <property type="match status" value="1"/>
</dbReference>
<evidence type="ECO:0000256" key="3">
    <source>
        <dbReference type="PIRSR" id="PIRSR639383-2"/>
    </source>
</evidence>
<feature type="binding site" evidence="3">
    <location>
        <position position="127"/>
    </location>
    <ligand>
        <name>substrate</name>
    </ligand>
</feature>
<comment type="caution">
    <text evidence="6">The sequence shown here is derived from an EMBL/GenBank/DDBJ whole genome shotgun (WGS) entry which is preliminary data.</text>
</comment>
<feature type="binding site" evidence="3">
    <location>
        <begin position="117"/>
        <end position="121"/>
    </location>
    <ligand>
        <name>substrate</name>
    </ligand>
</feature>
<evidence type="ECO:0000313" key="6">
    <source>
        <dbReference type="EMBL" id="HGK27676.1"/>
    </source>
</evidence>
<name>A0A7C4GCB0_UNCW3</name>
<reference evidence="6" key="1">
    <citation type="journal article" date="2020" name="mSystems">
        <title>Genome- and Community-Level Interaction Insights into Carbon Utilization and Element Cycling Functions of Hydrothermarchaeota in Hydrothermal Sediment.</title>
        <authorList>
            <person name="Zhou Z."/>
            <person name="Liu Y."/>
            <person name="Xu W."/>
            <person name="Pan J."/>
            <person name="Luo Z.H."/>
            <person name="Li M."/>
        </authorList>
    </citation>
    <scope>NUCLEOTIDE SEQUENCE [LARGE SCALE GENOMIC DNA]</scope>
    <source>
        <strain evidence="6">SpSt-488</strain>
    </source>
</reference>
<dbReference type="Pfam" id="PF01230">
    <property type="entry name" value="HIT"/>
    <property type="match status" value="1"/>
</dbReference>
<evidence type="ECO:0000256" key="2">
    <source>
        <dbReference type="PIRSR" id="PIRSR639383-1"/>
    </source>
</evidence>
<dbReference type="SUPFAM" id="SSF54197">
    <property type="entry name" value="HIT-like"/>
    <property type="match status" value="1"/>
</dbReference>
<dbReference type="PANTHER" id="PTHR42997">
    <property type="entry name" value="HIT FAMILY HYDROLASE"/>
    <property type="match status" value="1"/>
</dbReference>
<evidence type="ECO:0000256" key="1">
    <source>
        <dbReference type="ARBA" id="ARBA00022741"/>
    </source>
</evidence>
<feature type="binding site" evidence="3">
    <location>
        <position position="55"/>
    </location>
    <ligand>
        <name>substrate</name>
    </ligand>
</feature>
<dbReference type="GO" id="GO:0000166">
    <property type="term" value="F:nucleotide binding"/>
    <property type="evidence" value="ECO:0007669"/>
    <property type="project" value="UniProtKB-KW"/>
</dbReference>
<dbReference type="GO" id="GO:0003824">
    <property type="term" value="F:catalytic activity"/>
    <property type="evidence" value="ECO:0007669"/>
    <property type="project" value="InterPro"/>
</dbReference>
<sequence length="174" mass="19893">MKRLWAPWRAEYIYCGDKPAGRSRRRCLFCRLPDAGDDRASLILLRGRQTFMVMNRFPYNNGHLMVAPFRHVAGFDRLTPAEERDLFRLVRLAIATLRRAFKPHGFNIGANLGAVAGAGVVGHVHLHIVPRWQGDTNFLPLLGETKVVSEHLESTYNRLAAALRRQNRPLRRRG</sequence>
<dbReference type="PROSITE" id="PS51084">
    <property type="entry name" value="HIT_2"/>
    <property type="match status" value="1"/>
</dbReference>
<proteinExistence type="predicted"/>
<dbReference type="EMBL" id="DSUT01000032">
    <property type="protein sequence ID" value="HGK27676.1"/>
    <property type="molecule type" value="Genomic_DNA"/>
</dbReference>
<feature type="domain" description="HIT" evidence="5">
    <location>
        <begin position="28"/>
        <end position="138"/>
    </location>
</feature>
<dbReference type="PANTHER" id="PTHR42997:SF1">
    <property type="entry name" value="AP-4-A PHOSPHORYLASE"/>
    <property type="match status" value="1"/>
</dbReference>
<dbReference type="InterPro" id="IPR039383">
    <property type="entry name" value="FHIT"/>
</dbReference>
<keyword evidence="1" id="KW-0547">Nucleotide-binding</keyword>
<dbReference type="InterPro" id="IPR052908">
    <property type="entry name" value="AP-4-A_phosphorylase"/>
</dbReference>
<organism evidence="6">
    <name type="scientific">candidate division WOR-3 bacterium</name>
    <dbReference type="NCBI Taxonomy" id="2052148"/>
    <lineage>
        <taxon>Bacteria</taxon>
        <taxon>Bacteria division WOR-3</taxon>
    </lineage>
</organism>
<evidence type="ECO:0000256" key="4">
    <source>
        <dbReference type="PROSITE-ProRule" id="PRU00464"/>
    </source>
</evidence>
<accession>A0A7C4GCB0</accession>
<feature type="short sequence motif" description="Histidine triad motif" evidence="4">
    <location>
        <begin position="123"/>
        <end position="127"/>
    </location>
</feature>
<feature type="active site" description="Tele-AMP-histidine intermediate" evidence="2">
    <location>
        <position position="125"/>
    </location>
</feature>
<dbReference type="CDD" id="cd01275">
    <property type="entry name" value="FHIT"/>
    <property type="match status" value="1"/>
</dbReference>
<evidence type="ECO:0000259" key="5">
    <source>
        <dbReference type="PROSITE" id="PS51084"/>
    </source>
</evidence>
<dbReference type="InterPro" id="IPR036265">
    <property type="entry name" value="HIT-like_sf"/>
</dbReference>
<protein>
    <submittedName>
        <fullName evidence="6">HIT domain-containing protein</fullName>
    </submittedName>
</protein>
<dbReference type="AlphaFoldDB" id="A0A7C4GCB0"/>